<feature type="chain" id="PRO_5040976048" evidence="1">
    <location>
        <begin position="19"/>
        <end position="183"/>
    </location>
</feature>
<reference evidence="2" key="1">
    <citation type="submission" date="2022-07" db="EMBL/GenBank/DDBJ databases">
        <title>Phylogenomic reconstructions and comparative analyses of Kickxellomycotina fungi.</title>
        <authorList>
            <person name="Reynolds N.K."/>
            <person name="Stajich J.E."/>
            <person name="Barry K."/>
            <person name="Grigoriev I.V."/>
            <person name="Crous P."/>
            <person name="Smith M.E."/>
        </authorList>
    </citation>
    <scope>NUCLEOTIDE SEQUENCE</scope>
    <source>
        <strain evidence="2">NBRC 105414</strain>
    </source>
</reference>
<evidence type="ECO:0000313" key="3">
    <source>
        <dbReference type="Proteomes" id="UP001140217"/>
    </source>
</evidence>
<name>A0A9W8HKN1_9FUNG</name>
<dbReference type="AlphaFoldDB" id="A0A9W8HKN1"/>
<evidence type="ECO:0000313" key="2">
    <source>
        <dbReference type="EMBL" id="KAJ2785300.1"/>
    </source>
</evidence>
<keyword evidence="1" id="KW-0732">Signal</keyword>
<dbReference type="OrthoDB" id="4062651at2759"/>
<comment type="caution">
    <text evidence="2">The sequence shown here is derived from an EMBL/GenBank/DDBJ whole genome shotgun (WGS) entry which is preliminary data.</text>
</comment>
<feature type="signal peptide" evidence="1">
    <location>
        <begin position="1"/>
        <end position="18"/>
    </location>
</feature>
<sequence>MKFATASTVLALAAAAAAQGPGPVGVSSAGRPIAFPEAARPSAMPAMPTMSTAALLARLRSYFDLGHVSQSITTMPAMVAHVFDPASSKVAVLAASVMRTGDAYYLAACPVSEIASAGASPAAAQSADCSYGIQLTPVPSNAAAGLRRVWRTLFRAIMSTSQPEMPQPGMPAMGQPAMPAIMS</sequence>
<gene>
    <name evidence="2" type="ORF">H4R18_000624</name>
</gene>
<evidence type="ECO:0000256" key="1">
    <source>
        <dbReference type="SAM" id="SignalP"/>
    </source>
</evidence>
<accession>A0A9W8HKN1</accession>
<keyword evidence="3" id="KW-1185">Reference proteome</keyword>
<dbReference type="EMBL" id="JANBUL010000013">
    <property type="protein sequence ID" value="KAJ2785300.1"/>
    <property type="molecule type" value="Genomic_DNA"/>
</dbReference>
<organism evidence="2 3">
    <name type="scientific">Coemansia javaensis</name>
    <dbReference type="NCBI Taxonomy" id="2761396"/>
    <lineage>
        <taxon>Eukaryota</taxon>
        <taxon>Fungi</taxon>
        <taxon>Fungi incertae sedis</taxon>
        <taxon>Zoopagomycota</taxon>
        <taxon>Kickxellomycotina</taxon>
        <taxon>Kickxellomycetes</taxon>
        <taxon>Kickxellales</taxon>
        <taxon>Kickxellaceae</taxon>
        <taxon>Coemansia</taxon>
    </lineage>
</organism>
<proteinExistence type="predicted"/>
<protein>
    <submittedName>
        <fullName evidence="2">Uncharacterized protein</fullName>
    </submittedName>
</protein>
<dbReference type="Proteomes" id="UP001140217">
    <property type="component" value="Unassembled WGS sequence"/>
</dbReference>